<reference evidence="2 3" key="2">
    <citation type="journal article" date="2022" name="Mar. Drugs">
        <title>Bioassay-Guided Fractionation Leads to the Detection of Cholic Acid Generated by the Rare Thalassomonas sp.</title>
        <authorList>
            <person name="Pheiffer F."/>
            <person name="Schneider Y.K."/>
            <person name="Hansen E.H."/>
            <person name="Andersen J.H."/>
            <person name="Isaksson J."/>
            <person name="Busche T."/>
            <person name="R C."/>
            <person name="Kalinowski J."/>
            <person name="Zyl L.V."/>
            <person name="Trindade M."/>
        </authorList>
    </citation>
    <scope>NUCLEOTIDE SEQUENCE [LARGE SCALE GENOMIC DNA]</scope>
    <source>
        <strain evidence="2 3">XOM25</strain>
    </source>
</reference>
<dbReference type="AlphaFoldDB" id="A0AAE9Z5M5"/>
<dbReference type="Proteomes" id="UP000032352">
    <property type="component" value="Chromosome"/>
</dbReference>
<feature type="signal peptide" evidence="1">
    <location>
        <begin position="1"/>
        <end position="22"/>
    </location>
</feature>
<dbReference type="KEGG" id="tvd:SG34_006255"/>
<accession>A0AAE9Z5M5</accession>
<protein>
    <submittedName>
        <fullName evidence="2">Uncharacterized protein</fullName>
    </submittedName>
</protein>
<keyword evidence="3" id="KW-1185">Reference proteome</keyword>
<dbReference type="EMBL" id="CP059733">
    <property type="protein sequence ID" value="WDE06519.1"/>
    <property type="molecule type" value="Genomic_DNA"/>
</dbReference>
<evidence type="ECO:0000313" key="2">
    <source>
        <dbReference type="EMBL" id="WDE06519.1"/>
    </source>
</evidence>
<proteinExistence type="predicted"/>
<keyword evidence="1" id="KW-0732">Signal</keyword>
<organism evidence="2 3">
    <name type="scientific">Thalassomonas viridans</name>
    <dbReference type="NCBI Taxonomy" id="137584"/>
    <lineage>
        <taxon>Bacteria</taxon>
        <taxon>Pseudomonadati</taxon>
        <taxon>Pseudomonadota</taxon>
        <taxon>Gammaproteobacteria</taxon>
        <taxon>Alteromonadales</taxon>
        <taxon>Colwelliaceae</taxon>
        <taxon>Thalassomonas</taxon>
    </lineage>
</organism>
<reference evidence="2 3" key="1">
    <citation type="journal article" date="2015" name="Genome Announc.">
        <title>Draft Genome Sequences of Marine Isolates of Thalassomonas viridans and Thalassomonas actiniarum.</title>
        <authorList>
            <person name="Olonade I."/>
            <person name="van Zyl L.J."/>
            <person name="Trindade M."/>
        </authorList>
    </citation>
    <scope>NUCLEOTIDE SEQUENCE [LARGE SCALE GENOMIC DNA]</scope>
    <source>
        <strain evidence="2 3">XOM25</strain>
    </source>
</reference>
<dbReference type="RefSeq" id="WP_152647262.1">
    <property type="nucleotide sequence ID" value="NZ_CP059733.1"/>
</dbReference>
<sequence>MKNLTSLLLLIALASLSNLTYAKAPQWAQNTSARAITFAVAKTPEPSVERIPGVIQLTPLPRRQPGWANANDTFAPAYEGKSTYVRTLGHIYKRRTPGQLRTRLASNYGYTATVSRVPAQYLAQNNLAQNTNARRYTRVFRQTLGHKFYQPQLIAGQM</sequence>
<gene>
    <name evidence="2" type="ORF">SG34_006255</name>
</gene>
<evidence type="ECO:0000256" key="1">
    <source>
        <dbReference type="SAM" id="SignalP"/>
    </source>
</evidence>
<feature type="chain" id="PRO_5042210340" evidence="1">
    <location>
        <begin position="23"/>
        <end position="158"/>
    </location>
</feature>
<name>A0AAE9Z5M5_9GAMM</name>
<evidence type="ECO:0000313" key="3">
    <source>
        <dbReference type="Proteomes" id="UP000032352"/>
    </source>
</evidence>